<dbReference type="PANTHER" id="PTHR12126">
    <property type="entry name" value="NADH-UBIQUINONE OXIDOREDUCTASE 39 KDA SUBUNIT-RELATED"/>
    <property type="match status" value="1"/>
</dbReference>
<dbReference type="Proteomes" id="UP000190675">
    <property type="component" value="Chromosome I"/>
</dbReference>
<dbReference type="RefSeq" id="WP_079572002.1">
    <property type="nucleotide sequence ID" value="NZ_LT670818.1"/>
</dbReference>
<dbReference type="SUPFAM" id="SSF51735">
    <property type="entry name" value="NAD(P)-binding Rossmann-fold domains"/>
    <property type="match status" value="1"/>
</dbReference>
<organism evidence="2 3">
    <name type="scientific">Bradyrhizobium erythrophlei</name>
    <dbReference type="NCBI Taxonomy" id="1437360"/>
    <lineage>
        <taxon>Bacteria</taxon>
        <taxon>Pseudomonadati</taxon>
        <taxon>Pseudomonadota</taxon>
        <taxon>Alphaproteobacteria</taxon>
        <taxon>Hyphomicrobiales</taxon>
        <taxon>Nitrobacteraceae</taxon>
        <taxon>Bradyrhizobium</taxon>
    </lineage>
</organism>
<dbReference type="AlphaFoldDB" id="A0A1M5UQ94"/>
<dbReference type="Pfam" id="PF01370">
    <property type="entry name" value="Epimerase"/>
    <property type="match status" value="1"/>
</dbReference>
<dbReference type="Gene3D" id="3.40.50.720">
    <property type="entry name" value="NAD(P)-binding Rossmann-like Domain"/>
    <property type="match status" value="1"/>
</dbReference>
<dbReference type="InterPro" id="IPR036291">
    <property type="entry name" value="NAD(P)-bd_dom_sf"/>
</dbReference>
<sequence length="280" mass="30399">MTSLVIGATGIVGGYIVDRLLQAGERPIALSRSTHSSVTDVEWLKGDLAEPDVFELPPVTTLYCTAHAGLLANALPHLYSPLLTRVVAFTSTSIVTKIDSDIAAERESVRLWAEAEQKLISTCDSLGVAWTVLRPTIIYDEGRDANITRLSRLIQRLGFIPLAGSGTGLRQPVHAEDLAIGALAAAASPAAANKIYAIPGKDTITYREMVGRIFDGLHKPRRIIPIPPALWRAAFSVAKPFVPNANVAMGNRMAKDMIFDSAPAKEDFGWNPREFRPKFD</sequence>
<dbReference type="PANTHER" id="PTHR12126:SF11">
    <property type="entry name" value="NADH DEHYDROGENASE [UBIQUINONE] 1 ALPHA SUBCOMPLEX SUBUNIT 9, MITOCHONDRIAL"/>
    <property type="match status" value="1"/>
</dbReference>
<dbReference type="InterPro" id="IPR051207">
    <property type="entry name" value="ComplexI_NDUFA9_subunit"/>
</dbReference>
<dbReference type="GO" id="GO:0044877">
    <property type="term" value="F:protein-containing complex binding"/>
    <property type="evidence" value="ECO:0007669"/>
    <property type="project" value="TreeGrafter"/>
</dbReference>
<dbReference type="InterPro" id="IPR001509">
    <property type="entry name" value="Epimerase_deHydtase"/>
</dbReference>
<evidence type="ECO:0000313" key="3">
    <source>
        <dbReference type="Proteomes" id="UP000190675"/>
    </source>
</evidence>
<proteinExistence type="predicted"/>
<gene>
    <name evidence="2" type="ORF">SAMN05444169_8571</name>
</gene>
<name>A0A1M5UQ94_9BRAD</name>
<dbReference type="EMBL" id="LT670818">
    <property type="protein sequence ID" value="SHH65056.1"/>
    <property type="molecule type" value="Genomic_DNA"/>
</dbReference>
<accession>A0A1M5UQ94</accession>
<feature type="domain" description="NAD-dependent epimerase/dehydratase" evidence="1">
    <location>
        <begin position="4"/>
        <end position="53"/>
    </location>
</feature>
<evidence type="ECO:0000259" key="1">
    <source>
        <dbReference type="Pfam" id="PF01370"/>
    </source>
</evidence>
<evidence type="ECO:0000313" key="2">
    <source>
        <dbReference type="EMBL" id="SHH65056.1"/>
    </source>
</evidence>
<protein>
    <submittedName>
        <fullName evidence="2">Uncharacterized conserved protein YbjT, contains NAD(P)-binding and DUF2867 domains</fullName>
    </submittedName>
</protein>
<reference evidence="2 3" key="1">
    <citation type="submission" date="2016-11" db="EMBL/GenBank/DDBJ databases">
        <authorList>
            <person name="Jaros S."/>
            <person name="Januszkiewicz K."/>
            <person name="Wedrychowicz H."/>
        </authorList>
    </citation>
    <scope>NUCLEOTIDE SEQUENCE [LARGE SCALE GENOMIC DNA]</scope>
    <source>
        <strain evidence="2 3">GAS242</strain>
    </source>
</reference>
<dbReference type="OrthoDB" id="5565437at2"/>